<feature type="compositionally biased region" description="Low complexity" evidence="3">
    <location>
        <begin position="53"/>
        <end position="69"/>
    </location>
</feature>
<feature type="compositionally biased region" description="Polar residues" evidence="3">
    <location>
        <begin position="605"/>
        <end position="621"/>
    </location>
</feature>
<evidence type="ECO:0000313" key="6">
    <source>
        <dbReference type="Proteomes" id="UP001286313"/>
    </source>
</evidence>
<gene>
    <name evidence="5" type="ORF">Pcinc_030190</name>
</gene>
<feature type="region of interest" description="Disordered" evidence="3">
    <location>
        <begin position="1190"/>
        <end position="1210"/>
    </location>
</feature>
<feature type="compositionally biased region" description="Low complexity" evidence="3">
    <location>
        <begin position="875"/>
        <end position="891"/>
    </location>
</feature>
<accession>A0AAE1EYK0</accession>
<dbReference type="InterPro" id="IPR050164">
    <property type="entry name" value="Peptidase_C19"/>
</dbReference>
<dbReference type="SMART" id="SM00726">
    <property type="entry name" value="UIM"/>
    <property type="match status" value="2"/>
</dbReference>
<feature type="region of interest" description="Disordered" evidence="3">
    <location>
        <begin position="22"/>
        <end position="82"/>
    </location>
</feature>
<feature type="coiled-coil region" evidence="2">
    <location>
        <begin position="702"/>
        <end position="729"/>
    </location>
</feature>
<feature type="region of interest" description="Disordered" evidence="3">
    <location>
        <begin position="537"/>
        <end position="567"/>
    </location>
</feature>
<evidence type="ECO:0000313" key="5">
    <source>
        <dbReference type="EMBL" id="KAK3864089.1"/>
    </source>
</evidence>
<feature type="compositionally biased region" description="Basic and acidic residues" evidence="3">
    <location>
        <begin position="587"/>
        <end position="597"/>
    </location>
</feature>
<dbReference type="PANTHER" id="PTHR24006">
    <property type="entry name" value="UBIQUITIN CARBOXYL-TERMINAL HYDROLASE"/>
    <property type="match status" value="1"/>
</dbReference>
<dbReference type="Gene3D" id="3.90.70.10">
    <property type="entry name" value="Cysteine proteinases"/>
    <property type="match status" value="1"/>
</dbReference>
<dbReference type="PANTHER" id="PTHR24006:SF944">
    <property type="entry name" value="UBIQUITIN CARBOXYL-TERMINAL HYDROLASE"/>
    <property type="match status" value="1"/>
</dbReference>
<dbReference type="Pfam" id="PF23625">
    <property type="entry name" value="UIM_2"/>
    <property type="match status" value="1"/>
</dbReference>
<dbReference type="PROSITE" id="PS00972">
    <property type="entry name" value="USP_1"/>
    <property type="match status" value="1"/>
</dbReference>
<evidence type="ECO:0000256" key="3">
    <source>
        <dbReference type="SAM" id="MobiDB-lite"/>
    </source>
</evidence>
<feature type="compositionally biased region" description="Low complexity" evidence="3">
    <location>
        <begin position="1190"/>
        <end position="1200"/>
    </location>
</feature>
<dbReference type="Proteomes" id="UP001286313">
    <property type="component" value="Unassembled WGS sequence"/>
</dbReference>
<dbReference type="InterPro" id="IPR003903">
    <property type="entry name" value="UIM_dom"/>
</dbReference>
<dbReference type="PROSITE" id="PS50330">
    <property type="entry name" value="UIM"/>
    <property type="match status" value="1"/>
</dbReference>
<sequence>MCGVARDTVSSESDIVVVVVPPLPSTLPPLEAATTMPPSVTLGSDPPPPPKPTAAGAAGAGQPPQQQQQETNNKDIPTIDLSCDENDDLQKAIALSLQDQSTTTTTTTIQGVSAEDQEVSRALEASLKDSRRPQATPGDEPLNPRERKRQLGIPVGLKNIGNSCWFNVIVQPLFHIPWFRKLIVNYPPQEEEESLVLLSSEDHRKSQNDGLFAPALRKLFALMLGSERKYVDPSAAVNIFQGREMMRRNAQQDVCEFTHKLLERLEEEYQVLLRRKDKEEKSSSECRHSKGGENNANFDNPMVKLFYGQSRKEATASCCCCNDEAKQESRKVTSCCCDNETKQQETRKEPCCDDQEETKLRTRKEASCCCCDDDETKQHQEAKEETFGQYPLHVTNYVDIHDSILASMATHTPPPPSSMPGDDSTPPVVRQETWFKILPPVLIFSLSRYEYSHEKKRAEKVHNKFEFPEYLYMDRYMEENKKMVKEKHIKVAKLKSELNSLTKTLDKYQKYGTGQAKYPIGDILKYTLDFAQTGHRKETEAGNRNIWKQQGQETEEETGGFVSSPSSMMEVDGVEGCEMNDVEMTDDSLRKPLKEDSGTAENYKKITSSSKEDSLLTQNNDDVPIKEEVLLTEDNNSSSLVCTVERENDSSPEEEEEPRHHHQQQHKEIRSPSKRMRILPPIPRTISTKELCVLESCLNRWLQDVNAQVLELNRRIGELEDELHRVYDEPRLKRVPYRLHAVVVHEGQASGGHYWVYTFDTLRNTWTKFNDIQVVESNWEELLLDSVGGQNNASAYCLFYIDEAARHDLFSDSDKNMAGLPIDLQDYVKADNLDFLRELQEWDAKQQQQENNASTEHGKDTRETTAAASQQQQMVPVTTPTTTATNSNSPPDIICIPETDENGFFFTEAETMLSQTIKDALSASNIMDYNSVNDPHEGSGSSLLNAVLCNEFCRLRSFAETENNPYSEPSILDFGVYLIRNKQQNAEPLLRWYGCEVVLQVTQNNNNINNEHTHTMKKLALEAGQYLQQMIQQQQQQEEYQGWLRHYRTLLECAWQLVLGHKFYERGNLERAMPHLLRACRAHRQLNEEPPHGNRKTLNKQVLWKCRQRCLLALNDRLIQRFWNGDDQQLQEIPGNVNSLVVPALAQMVEEDHIAEVVRNNWCKLLEKEIPEDEKRSQTRTQILLGVLTTSGSDNNTTTTMPPLQTPRHPSVLPLYKQYLEACKAIMTTSSNNTKTSHL</sequence>
<dbReference type="InterPro" id="IPR018200">
    <property type="entry name" value="USP_CS"/>
</dbReference>
<dbReference type="PROSITE" id="PS00973">
    <property type="entry name" value="USP_2"/>
    <property type="match status" value="1"/>
</dbReference>
<comment type="caution">
    <text evidence="5">The sequence shown here is derived from an EMBL/GenBank/DDBJ whole genome shotgun (WGS) entry which is preliminary data.</text>
</comment>
<feature type="region of interest" description="Disordered" evidence="3">
    <location>
        <begin position="584"/>
        <end position="674"/>
    </location>
</feature>
<feature type="domain" description="USP" evidence="4">
    <location>
        <begin position="155"/>
        <end position="803"/>
    </location>
</feature>
<feature type="compositionally biased region" description="Polar residues" evidence="3">
    <location>
        <begin position="864"/>
        <end position="874"/>
    </location>
</feature>
<reference evidence="5" key="1">
    <citation type="submission" date="2023-10" db="EMBL/GenBank/DDBJ databases">
        <title>Genome assemblies of two species of porcelain crab, Petrolisthes cinctipes and Petrolisthes manimaculis (Anomura: Porcellanidae).</title>
        <authorList>
            <person name="Angst P."/>
        </authorList>
    </citation>
    <scope>NUCLEOTIDE SEQUENCE</scope>
    <source>
        <strain evidence="5">PB745_01</strain>
        <tissue evidence="5">Gill</tissue>
    </source>
</reference>
<dbReference type="GO" id="GO:0016579">
    <property type="term" value="P:protein deubiquitination"/>
    <property type="evidence" value="ECO:0007669"/>
    <property type="project" value="InterPro"/>
</dbReference>
<keyword evidence="6" id="KW-1185">Reference proteome</keyword>
<keyword evidence="2" id="KW-0175">Coiled coil</keyword>
<evidence type="ECO:0000259" key="4">
    <source>
        <dbReference type="PROSITE" id="PS50235"/>
    </source>
</evidence>
<dbReference type="GO" id="GO:0005634">
    <property type="term" value="C:nucleus"/>
    <property type="evidence" value="ECO:0007669"/>
    <property type="project" value="TreeGrafter"/>
</dbReference>
<dbReference type="EMBL" id="JAWQEG010003873">
    <property type="protein sequence ID" value="KAK3864089.1"/>
    <property type="molecule type" value="Genomic_DNA"/>
</dbReference>
<dbReference type="Pfam" id="PF00443">
    <property type="entry name" value="UCH"/>
    <property type="match status" value="1"/>
</dbReference>
<protein>
    <recommendedName>
        <fullName evidence="4">USP domain-containing protein</fullName>
    </recommendedName>
</protein>
<feature type="region of interest" description="Disordered" evidence="3">
    <location>
        <begin position="100"/>
        <end position="147"/>
    </location>
</feature>
<feature type="region of interest" description="Disordered" evidence="3">
    <location>
        <begin position="844"/>
        <end position="892"/>
    </location>
</feature>
<dbReference type="InterPro" id="IPR038765">
    <property type="entry name" value="Papain-like_cys_pep_sf"/>
</dbReference>
<comment type="similarity">
    <text evidence="1">Belongs to the peptidase C19 family.</text>
</comment>
<dbReference type="GO" id="GO:0004843">
    <property type="term" value="F:cysteine-type deubiquitinase activity"/>
    <property type="evidence" value="ECO:0007669"/>
    <property type="project" value="InterPro"/>
</dbReference>
<dbReference type="InterPro" id="IPR001394">
    <property type="entry name" value="Peptidase_C19_UCH"/>
</dbReference>
<dbReference type="AlphaFoldDB" id="A0AAE1EYK0"/>
<evidence type="ECO:0000256" key="2">
    <source>
        <dbReference type="SAM" id="Coils"/>
    </source>
</evidence>
<dbReference type="Pfam" id="PF02809">
    <property type="entry name" value="UIM"/>
    <property type="match status" value="1"/>
</dbReference>
<name>A0AAE1EYK0_PETCI</name>
<feature type="compositionally biased region" description="Basic and acidic residues" evidence="3">
    <location>
        <begin position="118"/>
        <end position="132"/>
    </location>
</feature>
<dbReference type="InterPro" id="IPR028889">
    <property type="entry name" value="USP"/>
</dbReference>
<feature type="coiled-coil region" evidence="2">
    <location>
        <begin position="484"/>
        <end position="511"/>
    </location>
</feature>
<feature type="coiled-coil region" evidence="2">
    <location>
        <begin position="255"/>
        <end position="282"/>
    </location>
</feature>
<dbReference type="GO" id="GO:0005829">
    <property type="term" value="C:cytosol"/>
    <property type="evidence" value="ECO:0007669"/>
    <property type="project" value="TreeGrafter"/>
</dbReference>
<evidence type="ECO:0000256" key="1">
    <source>
        <dbReference type="ARBA" id="ARBA00009085"/>
    </source>
</evidence>
<proteinExistence type="inferred from homology"/>
<dbReference type="PROSITE" id="PS50235">
    <property type="entry name" value="USP_3"/>
    <property type="match status" value="1"/>
</dbReference>
<dbReference type="SUPFAM" id="SSF54001">
    <property type="entry name" value="Cysteine proteinases"/>
    <property type="match status" value="1"/>
</dbReference>
<feature type="compositionally biased region" description="Polar residues" evidence="3">
    <location>
        <begin position="845"/>
        <end position="855"/>
    </location>
</feature>
<organism evidence="5 6">
    <name type="scientific">Petrolisthes cinctipes</name>
    <name type="common">Flat porcelain crab</name>
    <dbReference type="NCBI Taxonomy" id="88211"/>
    <lineage>
        <taxon>Eukaryota</taxon>
        <taxon>Metazoa</taxon>
        <taxon>Ecdysozoa</taxon>
        <taxon>Arthropoda</taxon>
        <taxon>Crustacea</taxon>
        <taxon>Multicrustacea</taxon>
        <taxon>Malacostraca</taxon>
        <taxon>Eumalacostraca</taxon>
        <taxon>Eucarida</taxon>
        <taxon>Decapoda</taxon>
        <taxon>Pleocyemata</taxon>
        <taxon>Anomura</taxon>
        <taxon>Galatheoidea</taxon>
        <taxon>Porcellanidae</taxon>
        <taxon>Petrolisthes</taxon>
    </lineage>
</organism>